<evidence type="ECO:0000256" key="1">
    <source>
        <dbReference type="SAM" id="Coils"/>
    </source>
</evidence>
<protein>
    <recommendedName>
        <fullName evidence="4">BZIP domain-containing protein</fullName>
    </recommendedName>
</protein>
<feature type="coiled-coil region" evidence="1">
    <location>
        <begin position="130"/>
        <end position="157"/>
    </location>
</feature>
<keyword evidence="3" id="KW-1185">Reference proteome</keyword>
<accession>A0AAV0TSJ9</accession>
<evidence type="ECO:0008006" key="4">
    <source>
        <dbReference type="Google" id="ProtNLM"/>
    </source>
</evidence>
<dbReference type="Proteomes" id="UP001162031">
    <property type="component" value="Unassembled WGS sequence"/>
</dbReference>
<comment type="caution">
    <text evidence="2">The sequence shown here is derived from an EMBL/GenBank/DDBJ whole genome shotgun (WGS) entry which is preliminary data.</text>
</comment>
<evidence type="ECO:0000313" key="3">
    <source>
        <dbReference type="Proteomes" id="UP001162031"/>
    </source>
</evidence>
<gene>
    <name evidence="2" type="ORF">HBR001_LOCUS3531</name>
</gene>
<organism evidence="2 3">
    <name type="scientific">Hyaloperonospora brassicae</name>
    <name type="common">Brassica downy mildew</name>
    <name type="synonym">Peronospora brassicae</name>
    <dbReference type="NCBI Taxonomy" id="162125"/>
    <lineage>
        <taxon>Eukaryota</taxon>
        <taxon>Sar</taxon>
        <taxon>Stramenopiles</taxon>
        <taxon>Oomycota</taxon>
        <taxon>Peronosporomycetes</taxon>
        <taxon>Peronosporales</taxon>
        <taxon>Peronosporaceae</taxon>
        <taxon>Hyaloperonospora</taxon>
    </lineage>
</organism>
<sequence length="277" mass="31370">MQDHDAEALEEALAFLTDHGTSAEWILDEDAMTSLAEISCDDYIGNLLDDGDLIDLELPTLREQTFPDTPDNFSQKDTITSEQSSITYVTSDNRRCFSSDSHITFSSNPAQHLQHTKETERVQKYSNRSRDARRAELVHLRQKVKDLQLQLDQIFDTHTPQTISASFSSVAAPPLATEPKDVIVTDRLTAMLEAKRSTSKLPVAFSCVAAPDASSAHSAAVWWDMAQQQAFERQKVERENVRLKVALEKQTKVLKCLTRALRERQHKKERYNGFCTQ</sequence>
<evidence type="ECO:0000313" key="2">
    <source>
        <dbReference type="EMBL" id="CAI5725148.1"/>
    </source>
</evidence>
<dbReference type="AlphaFoldDB" id="A0AAV0TSJ9"/>
<reference evidence="2" key="1">
    <citation type="submission" date="2022-12" db="EMBL/GenBank/DDBJ databases">
        <authorList>
            <person name="Webb A."/>
        </authorList>
    </citation>
    <scope>NUCLEOTIDE SEQUENCE</scope>
    <source>
        <strain evidence="2">Hp1</strain>
    </source>
</reference>
<keyword evidence="1" id="KW-0175">Coiled coil</keyword>
<proteinExistence type="predicted"/>
<name>A0AAV0TSJ9_HYABA</name>
<dbReference type="EMBL" id="CANTFL010000582">
    <property type="protein sequence ID" value="CAI5725148.1"/>
    <property type="molecule type" value="Genomic_DNA"/>
</dbReference>